<feature type="domain" description="CBS" evidence="2">
    <location>
        <begin position="11"/>
        <end position="69"/>
    </location>
</feature>
<comment type="caution">
    <text evidence="3">The sequence shown here is derived from an EMBL/GenBank/DDBJ whole genome shotgun (WGS) entry which is preliminary data.</text>
</comment>
<protein>
    <recommendedName>
        <fullName evidence="2">CBS domain-containing protein</fullName>
    </recommendedName>
</protein>
<keyword evidence="1" id="KW-0129">CBS domain</keyword>
<name>A0A0F9F7A8_9ZZZZ</name>
<dbReference type="Gene3D" id="3.10.580.10">
    <property type="entry name" value="CBS-domain"/>
    <property type="match status" value="1"/>
</dbReference>
<dbReference type="SMART" id="SM00116">
    <property type="entry name" value="CBS"/>
    <property type="match status" value="2"/>
</dbReference>
<gene>
    <name evidence="3" type="ORF">LCGC14_1986600</name>
</gene>
<feature type="domain" description="CBS" evidence="2">
    <location>
        <begin position="78"/>
        <end position="133"/>
    </location>
</feature>
<dbReference type="PROSITE" id="PS51371">
    <property type="entry name" value="CBS"/>
    <property type="match status" value="2"/>
</dbReference>
<dbReference type="PANTHER" id="PTHR43080:SF26">
    <property type="entry name" value="REGULATORY PROTEIN"/>
    <property type="match status" value="1"/>
</dbReference>
<dbReference type="SUPFAM" id="SSF54631">
    <property type="entry name" value="CBS-domain pair"/>
    <property type="match status" value="1"/>
</dbReference>
<evidence type="ECO:0000313" key="3">
    <source>
        <dbReference type="EMBL" id="KKL82254.1"/>
    </source>
</evidence>
<sequence length="133" mass="14886">MTERPCIADYMAVDLVLFRPEFEILHAMNTLLEKRLSGAPVVDDEGRLVGVLSKKDCLRAALNGAYYQEWGGQVAAYMSVNPETLDADLDLVTAAEWFLHSDYRRFPVLRGGKLVGQISRADILRALLDNWSA</sequence>
<organism evidence="3">
    <name type="scientific">marine sediment metagenome</name>
    <dbReference type="NCBI Taxonomy" id="412755"/>
    <lineage>
        <taxon>unclassified sequences</taxon>
        <taxon>metagenomes</taxon>
        <taxon>ecological metagenomes</taxon>
    </lineage>
</organism>
<proteinExistence type="predicted"/>
<dbReference type="InterPro" id="IPR051257">
    <property type="entry name" value="Diverse_CBS-Domain"/>
</dbReference>
<reference evidence="3" key="1">
    <citation type="journal article" date="2015" name="Nature">
        <title>Complex archaea that bridge the gap between prokaryotes and eukaryotes.</title>
        <authorList>
            <person name="Spang A."/>
            <person name="Saw J.H."/>
            <person name="Jorgensen S.L."/>
            <person name="Zaremba-Niedzwiedzka K."/>
            <person name="Martijn J."/>
            <person name="Lind A.E."/>
            <person name="van Eijk R."/>
            <person name="Schleper C."/>
            <person name="Guy L."/>
            <person name="Ettema T.J."/>
        </authorList>
    </citation>
    <scope>NUCLEOTIDE SEQUENCE</scope>
</reference>
<dbReference type="InterPro" id="IPR044729">
    <property type="entry name" value="CBS_bac"/>
</dbReference>
<dbReference type="AlphaFoldDB" id="A0A0F9F7A8"/>
<evidence type="ECO:0000256" key="1">
    <source>
        <dbReference type="ARBA" id="ARBA00023122"/>
    </source>
</evidence>
<evidence type="ECO:0000259" key="2">
    <source>
        <dbReference type="PROSITE" id="PS51371"/>
    </source>
</evidence>
<dbReference type="Pfam" id="PF00571">
    <property type="entry name" value="CBS"/>
    <property type="match status" value="2"/>
</dbReference>
<dbReference type="CDD" id="cd04629">
    <property type="entry name" value="CBS_pair_bac"/>
    <property type="match status" value="1"/>
</dbReference>
<dbReference type="PANTHER" id="PTHR43080">
    <property type="entry name" value="CBS DOMAIN-CONTAINING PROTEIN CBSX3, MITOCHONDRIAL"/>
    <property type="match status" value="1"/>
</dbReference>
<dbReference type="InterPro" id="IPR046342">
    <property type="entry name" value="CBS_dom_sf"/>
</dbReference>
<dbReference type="EMBL" id="LAZR01022325">
    <property type="protein sequence ID" value="KKL82254.1"/>
    <property type="molecule type" value="Genomic_DNA"/>
</dbReference>
<dbReference type="InterPro" id="IPR000644">
    <property type="entry name" value="CBS_dom"/>
</dbReference>
<accession>A0A0F9F7A8</accession>